<dbReference type="AlphaFoldDB" id="A0A0H3DA56"/>
<dbReference type="InterPro" id="IPR036291">
    <property type="entry name" value="NAD(P)-bd_dom_sf"/>
</dbReference>
<dbReference type="Pfam" id="PF01370">
    <property type="entry name" value="Epimerase"/>
    <property type="match status" value="1"/>
</dbReference>
<gene>
    <name evidence="3" type="ordered locus">AMED_5407</name>
</gene>
<evidence type="ECO:0000256" key="1">
    <source>
        <dbReference type="ARBA" id="ARBA00007637"/>
    </source>
</evidence>
<dbReference type="PANTHER" id="PTHR43000">
    <property type="entry name" value="DTDP-D-GLUCOSE 4,6-DEHYDRATASE-RELATED"/>
    <property type="match status" value="1"/>
</dbReference>
<dbReference type="HOGENOM" id="CLU_098309_0_0_11"/>
<organism evidence="3 4">
    <name type="scientific">Amycolatopsis mediterranei (strain U-32)</name>
    <dbReference type="NCBI Taxonomy" id="749927"/>
    <lineage>
        <taxon>Bacteria</taxon>
        <taxon>Bacillati</taxon>
        <taxon>Actinomycetota</taxon>
        <taxon>Actinomycetes</taxon>
        <taxon>Pseudonocardiales</taxon>
        <taxon>Pseudonocardiaceae</taxon>
        <taxon>Amycolatopsis</taxon>
    </lineage>
</organism>
<dbReference type="Proteomes" id="UP000000328">
    <property type="component" value="Chromosome"/>
</dbReference>
<dbReference type="GeneID" id="92873115"/>
<dbReference type="SUPFAM" id="SSF51735">
    <property type="entry name" value="NAD(P)-binding Rossmann-fold domains"/>
    <property type="match status" value="1"/>
</dbReference>
<dbReference type="OrthoDB" id="3360397at2"/>
<dbReference type="Gene3D" id="3.40.50.720">
    <property type="entry name" value="NAD(P)-binding Rossmann-like Domain"/>
    <property type="match status" value="1"/>
</dbReference>
<dbReference type="EMBL" id="CP002000">
    <property type="protein sequence ID" value="ADJ47167.1"/>
    <property type="molecule type" value="Genomic_DNA"/>
</dbReference>
<evidence type="ECO:0000313" key="4">
    <source>
        <dbReference type="Proteomes" id="UP000000328"/>
    </source>
</evidence>
<evidence type="ECO:0000313" key="3">
    <source>
        <dbReference type="EMBL" id="ADJ47167.1"/>
    </source>
</evidence>
<dbReference type="InterPro" id="IPR001509">
    <property type="entry name" value="Epimerase_deHydtase"/>
</dbReference>
<proteinExistence type="inferred from homology"/>
<dbReference type="KEGG" id="amd:AMED_5407"/>
<dbReference type="RefSeq" id="WP_013227227.1">
    <property type="nucleotide sequence ID" value="NC_014318.1"/>
</dbReference>
<evidence type="ECO:0000259" key="2">
    <source>
        <dbReference type="Pfam" id="PF01370"/>
    </source>
</evidence>
<sequence>MEIIGRGFMAKNLHEHGIDHPRTVILATGVATTTVTSPDDYGKDAAGLYDTLRRCRRTGERLVYLSTASGAMYGAADCPTREDDVVFPPLAYGRHKLAMEAVVASSGVEHLILRMTNLVGHNQRAHQLLPSLVAQVRSGRVRVYERAHRDLLDVEHAISMIDILLARGVTGQVVNLGSGVAVPIDDIIRHIENRLGRCVEREYCPQPPRTTSAVPVSLAKLTRLIPDVVTRFGLGPTYYERVLDRYLAAPVLT</sequence>
<comment type="similarity">
    <text evidence="1">Belongs to the NAD(P)-dependent epimerase/dehydratase family.</text>
</comment>
<feature type="domain" description="NAD-dependent epimerase/dehydratase" evidence="2">
    <location>
        <begin position="20"/>
        <end position="177"/>
    </location>
</feature>
<accession>A0A0H3DA56</accession>
<reference evidence="3 4" key="1">
    <citation type="journal article" date="2010" name="Cell Res.">
        <title>Complete genome sequence of the rifamycin SV-producing Amycolatopsis mediterranei U32 revealed its genetic characteristics in phylogeny and metabolism.</title>
        <authorList>
            <person name="Zhao W."/>
            <person name="Zhong Y."/>
            <person name="Yuan H."/>
            <person name="Wang J."/>
            <person name="Zheng H."/>
            <person name="Wang Y."/>
            <person name="Cen X."/>
            <person name="Xu F."/>
            <person name="Bai J."/>
            <person name="Han X."/>
            <person name="Lu G."/>
            <person name="Zhu Y."/>
            <person name="Shao Z."/>
            <person name="Yan H."/>
            <person name="Li C."/>
            <person name="Peng N."/>
            <person name="Zhang Z."/>
            <person name="Zhang Y."/>
            <person name="Lin W."/>
            <person name="Fan Y."/>
            <person name="Qin Z."/>
            <person name="Hu Y."/>
            <person name="Zhu B."/>
            <person name="Wang S."/>
            <person name="Ding X."/>
            <person name="Zhao G.P."/>
        </authorList>
    </citation>
    <scope>NUCLEOTIDE SEQUENCE [LARGE SCALE GENOMIC DNA]</scope>
    <source>
        <strain evidence="4">U-32</strain>
    </source>
</reference>
<dbReference type="PATRIC" id="fig|749927.5.peg.5605"/>
<dbReference type="eggNOG" id="COG0451">
    <property type="taxonomic scope" value="Bacteria"/>
</dbReference>
<name>A0A0H3DA56_AMYMU</name>
<protein>
    <submittedName>
        <fullName evidence="3">NAD-dependent epimerase/dehydratase</fullName>
    </submittedName>
</protein>